<feature type="transmembrane region" description="Helical" evidence="7">
    <location>
        <begin position="285"/>
        <end position="304"/>
    </location>
</feature>
<dbReference type="AlphaFoldDB" id="A0A853KHX1"/>
<evidence type="ECO:0000256" key="1">
    <source>
        <dbReference type="ARBA" id="ARBA00004651"/>
    </source>
</evidence>
<dbReference type="PROSITE" id="PS50850">
    <property type="entry name" value="MFS"/>
    <property type="match status" value="1"/>
</dbReference>
<keyword evidence="2" id="KW-0813">Transport</keyword>
<keyword evidence="3" id="KW-1003">Cell membrane</keyword>
<name>A0A853KHX1_9BACL</name>
<dbReference type="GO" id="GO:0005886">
    <property type="term" value="C:plasma membrane"/>
    <property type="evidence" value="ECO:0007669"/>
    <property type="project" value="UniProtKB-SubCell"/>
</dbReference>
<feature type="transmembrane region" description="Helical" evidence="7">
    <location>
        <begin position="104"/>
        <end position="122"/>
    </location>
</feature>
<evidence type="ECO:0000256" key="7">
    <source>
        <dbReference type="SAM" id="Phobius"/>
    </source>
</evidence>
<feature type="transmembrane region" description="Helical" evidence="7">
    <location>
        <begin position="185"/>
        <end position="213"/>
    </location>
</feature>
<evidence type="ECO:0000256" key="4">
    <source>
        <dbReference type="ARBA" id="ARBA00022692"/>
    </source>
</evidence>
<protein>
    <recommendedName>
        <fullName evidence="8">Major facilitator superfamily (MFS) profile domain-containing protein</fullName>
    </recommendedName>
</protein>
<dbReference type="Pfam" id="PF05977">
    <property type="entry name" value="MFS_3"/>
    <property type="match status" value="1"/>
</dbReference>
<dbReference type="CDD" id="cd06173">
    <property type="entry name" value="MFS_MefA_like"/>
    <property type="match status" value="1"/>
</dbReference>
<organism evidence="9 10">
    <name type="scientific">Ferroacidibacillus organovorans</name>
    <dbReference type="NCBI Taxonomy" id="1765683"/>
    <lineage>
        <taxon>Bacteria</taxon>
        <taxon>Bacillati</taxon>
        <taxon>Bacillota</taxon>
        <taxon>Bacilli</taxon>
        <taxon>Bacillales</taxon>
        <taxon>Alicyclobacillaceae</taxon>
        <taxon>Ferroacidibacillus</taxon>
    </lineage>
</organism>
<feature type="transmembrane region" description="Helical" evidence="7">
    <location>
        <begin position="249"/>
        <end position="273"/>
    </location>
</feature>
<gene>
    <name evidence="9" type="ORF">AYW79_03055</name>
</gene>
<keyword evidence="6 7" id="KW-0472">Membrane</keyword>
<dbReference type="Proteomes" id="UP000077421">
    <property type="component" value="Unassembled WGS sequence"/>
</dbReference>
<dbReference type="PANTHER" id="PTHR23513">
    <property type="entry name" value="INTEGRAL MEMBRANE EFFLUX PROTEIN-RELATED"/>
    <property type="match status" value="1"/>
</dbReference>
<reference evidence="9 10" key="1">
    <citation type="submission" date="2016-02" db="EMBL/GenBank/DDBJ databases">
        <title>Draft genome sequence of Acidibacillus ferrooxidans SLC66.</title>
        <authorList>
            <person name="Oliveira G."/>
            <person name="Nancucheo I."/>
            <person name="Dall'Agnol H."/>
            <person name="Johnson B."/>
            <person name="Oliveira R."/>
            <person name="Nunes G.L."/>
            <person name="Tzotzos G."/>
            <person name="Orellana S.C."/>
            <person name="Salim A.C."/>
            <person name="Araujo F.M."/>
        </authorList>
    </citation>
    <scope>NUCLEOTIDE SEQUENCE [LARGE SCALE GENOMIC DNA]</scope>
    <source>
        <strain evidence="9 10">SLC66</strain>
    </source>
</reference>
<evidence type="ECO:0000256" key="6">
    <source>
        <dbReference type="ARBA" id="ARBA00023136"/>
    </source>
</evidence>
<keyword evidence="5 7" id="KW-1133">Transmembrane helix</keyword>
<dbReference type="PANTHER" id="PTHR23513:SF11">
    <property type="entry name" value="STAPHYLOFERRIN A TRANSPORTER"/>
    <property type="match status" value="1"/>
</dbReference>
<evidence type="ECO:0000256" key="5">
    <source>
        <dbReference type="ARBA" id="ARBA00022989"/>
    </source>
</evidence>
<dbReference type="GO" id="GO:0022857">
    <property type="term" value="F:transmembrane transporter activity"/>
    <property type="evidence" value="ECO:0007669"/>
    <property type="project" value="InterPro"/>
</dbReference>
<evidence type="ECO:0000256" key="2">
    <source>
        <dbReference type="ARBA" id="ARBA00022448"/>
    </source>
</evidence>
<evidence type="ECO:0000256" key="3">
    <source>
        <dbReference type="ARBA" id="ARBA00022475"/>
    </source>
</evidence>
<evidence type="ECO:0000313" key="9">
    <source>
        <dbReference type="EMBL" id="OAG94980.1"/>
    </source>
</evidence>
<feature type="transmembrane region" description="Helical" evidence="7">
    <location>
        <begin position="340"/>
        <end position="359"/>
    </location>
</feature>
<proteinExistence type="predicted"/>
<dbReference type="InterPro" id="IPR036259">
    <property type="entry name" value="MFS_trans_sf"/>
</dbReference>
<sequence length="431" mass="46469">MSIESLTPAPSAPSMHNDAARHTSGLFSPLRQSRNFTALWLGQSLSQFGDSVLWVTLPLAVFHTSNSTVQLGIIMGLFMLPQVVLLPFTGILADRISRIKAMMVTDVVRLLLVVVLAMLYVARLMDTRILGVFVLMYGAMEAVFNPAYSGARQQVFTPEIRSAAISLTQITIQSARLLGPALGGALVGLATPAAGFLLDALMLLASVVSLLFLRIPPPQKDAASLQGTGMRGYFHELLGGYHELRKHPWLWITIVAFAFLSIASAGLATILVPWLVKVHLHLSDFTYGLVSSASGVGAIAAAFVYSRKRQWGHRAYLAYGGLAANALALFGLTFAHTTWMLMAIMAVASAGSMMFGVVWEGSMQELVAPEAYGRAASLDYFGSWVLLPVGNVLIGWLASRVGGIHTVWAASLFMVMITVITMSVPAVRRFN</sequence>
<comment type="subcellular location">
    <subcellularLocation>
        <location evidence="1">Cell membrane</location>
        <topology evidence="1">Multi-pass membrane protein</topology>
    </subcellularLocation>
</comment>
<keyword evidence="4 7" id="KW-0812">Transmembrane</keyword>
<feature type="domain" description="Major facilitator superfamily (MFS) profile" evidence="8">
    <location>
        <begin position="35"/>
        <end position="429"/>
    </location>
</feature>
<feature type="transmembrane region" description="Helical" evidence="7">
    <location>
        <begin position="128"/>
        <end position="148"/>
    </location>
</feature>
<feature type="transmembrane region" description="Helical" evidence="7">
    <location>
        <begin position="316"/>
        <end position="334"/>
    </location>
</feature>
<dbReference type="SUPFAM" id="SSF103473">
    <property type="entry name" value="MFS general substrate transporter"/>
    <property type="match status" value="1"/>
</dbReference>
<comment type="caution">
    <text evidence="9">The sequence shown here is derived from an EMBL/GenBank/DDBJ whole genome shotgun (WGS) entry which is preliminary data.</text>
</comment>
<evidence type="ECO:0000313" key="10">
    <source>
        <dbReference type="Proteomes" id="UP000077421"/>
    </source>
</evidence>
<dbReference type="InterPro" id="IPR010290">
    <property type="entry name" value="TM_effector"/>
</dbReference>
<dbReference type="EMBL" id="LSUQ01000005">
    <property type="protein sequence ID" value="OAG94980.1"/>
    <property type="molecule type" value="Genomic_DNA"/>
</dbReference>
<feature type="transmembrane region" description="Helical" evidence="7">
    <location>
        <begin position="405"/>
        <end position="427"/>
    </location>
</feature>
<accession>A0A853KHX1</accession>
<feature type="transmembrane region" description="Helical" evidence="7">
    <location>
        <begin position="380"/>
        <end position="399"/>
    </location>
</feature>
<dbReference type="InterPro" id="IPR020846">
    <property type="entry name" value="MFS_dom"/>
</dbReference>
<dbReference type="Gene3D" id="1.20.1250.20">
    <property type="entry name" value="MFS general substrate transporter like domains"/>
    <property type="match status" value="1"/>
</dbReference>
<feature type="transmembrane region" description="Helical" evidence="7">
    <location>
        <begin position="71"/>
        <end position="92"/>
    </location>
</feature>
<evidence type="ECO:0000259" key="8">
    <source>
        <dbReference type="PROSITE" id="PS50850"/>
    </source>
</evidence>